<accession>A0A8H8QTU3</accession>
<dbReference type="PANTHER" id="PTHR17490:SF16">
    <property type="entry name" value="THREONYLCARBAMOYL-AMP SYNTHASE"/>
    <property type="match status" value="1"/>
</dbReference>
<dbReference type="GO" id="GO:0002949">
    <property type="term" value="P:tRNA threonylcarbamoyladenosine modification"/>
    <property type="evidence" value="ECO:0007669"/>
    <property type="project" value="UniProtKB-ARBA"/>
</dbReference>
<name>A0A8H8QTU3_9HELO</name>
<dbReference type="Pfam" id="PF01300">
    <property type="entry name" value="Sua5_yciO_yrdC"/>
    <property type="match status" value="1"/>
</dbReference>
<dbReference type="GO" id="GO:0061710">
    <property type="term" value="F:L-threonylcarbamoyladenylate synthase"/>
    <property type="evidence" value="ECO:0007669"/>
    <property type="project" value="UniProtKB-EC"/>
</dbReference>
<dbReference type="Proteomes" id="UP000431533">
    <property type="component" value="Unassembled WGS sequence"/>
</dbReference>
<dbReference type="RefSeq" id="XP_031001446.1">
    <property type="nucleotide sequence ID" value="XM_031153565.1"/>
</dbReference>
<dbReference type="InterPro" id="IPR050156">
    <property type="entry name" value="TC-AMP_synthase_SUA5"/>
</dbReference>
<dbReference type="Gene3D" id="3.90.870.10">
    <property type="entry name" value="DHBP synthase"/>
    <property type="match status" value="1"/>
</dbReference>
<evidence type="ECO:0000256" key="5">
    <source>
        <dbReference type="ARBA" id="ARBA00022490"/>
    </source>
</evidence>
<proteinExistence type="inferred from homology"/>
<keyword evidence="8" id="KW-0548">Nucleotidyltransferase</keyword>
<dbReference type="NCBIfam" id="TIGR00057">
    <property type="entry name" value="L-threonylcarbamoyladenylate synthase"/>
    <property type="match status" value="1"/>
</dbReference>
<dbReference type="InterPro" id="IPR006070">
    <property type="entry name" value="Sua5-like_dom"/>
</dbReference>
<evidence type="ECO:0000256" key="3">
    <source>
        <dbReference type="ARBA" id="ARBA00012584"/>
    </source>
</evidence>
<evidence type="ECO:0000256" key="12">
    <source>
        <dbReference type="ARBA" id="ARBA00048366"/>
    </source>
</evidence>
<evidence type="ECO:0000256" key="9">
    <source>
        <dbReference type="ARBA" id="ARBA00022741"/>
    </source>
</evidence>
<comment type="similarity">
    <text evidence="2">Belongs to the SUA5 family.</text>
</comment>
<keyword evidence="5" id="KW-0963">Cytoplasm</keyword>
<dbReference type="AlphaFoldDB" id="A0A8H8QTU3"/>
<evidence type="ECO:0000256" key="4">
    <source>
        <dbReference type="ARBA" id="ARBA00015492"/>
    </source>
</evidence>
<dbReference type="EMBL" id="QGMH01000243">
    <property type="protein sequence ID" value="TVY22658.1"/>
    <property type="molecule type" value="Genomic_DNA"/>
</dbReference>
<keyword evidence="10" id="KW-0067">ATP-binding</keyword>
<evidence type="ECO:0000256" key="7">
    <source>
        <dbReference type="ARBA" id="ARBA00022694"/>
    </source>
</evidence>
<keyword evidence="7" id="KW-0819">tRNA processing</keyword>
<keyword evidence="16" id="KW-1185">Reference proteome</keyword>
<dbReference type="OrthoDB" id="412787at2759"/>
<dbReference type="PANTHER" id="PTHR17490">
    <property type="entry name" value="SUA5"/>
    <property type="match status" value="1"/>
</dbReference>
<dbReference type="Pfam" id="PF03481">
    <property type="entry name" value="Sua5_C"/>
    <property type="match status" value="1"/>
</dbReference>
<dbReference type="EC" id="2.7.7.87" evidence="3"/>
<comment type="catalytic activity">
    <reaction evidence="12">
        <text>L-threonine + hydrogencarbonate + ATP = L-threonylcarbamoyladenylate + diphosphate + H2O</text>
        <dbReference type="Rhea" id="RHEA:36407"/>
        <dbReference type="ChEBI" id="CHEBI:15377"/>
        <dbReference type="ChEBI" id="CHEBI:17544"/>
        <dbReference type="ChEBI" id="CHEBI:30616"/>
        <dbReference type="ChEBI" id="CHEBI:33019"/>
        <dbReference type="ChEBI" id="CHEBI:57926"/>
        <dbReference type="ChEBI" id="CHEBI:73682"/>
        <dbReference type="EC" id="2.7.7.87"/>
    </reaction>
</comment>
<protein>
    <recommendedName>
        <fullName evidence="4">Threonylcarbamoyl-AMP synthase</fullName>
        <ecNumber evidence="3">2.7.7.87</ecNumber>
    </recommendedName>
    <alternativeName>
        <fullName evidence="11">L-threonylcarbamoyladenylate synthase</fullName>
    </alternativeName>
</protein>
<dbReference type="GO" id="GO:0003725">
    <property type="term" value="F:double-stranded RNA binding"/>
    <property type="evidence" value="ECO:0007669"/>
    <property type="project" value="InterPro"/>
</dbReference>
<evidence type="ECO:0000313" key="16">
    <source>
        <dbReference type="Proteomes" id="UP000431533"/>
    </source>
</evidence>
<evidence type="ECO:0000256" key="11">
    <source>
        <dbReference type="ARBA" id="ARBA00029774"/>
    </source>
</evidence>
<comment type="subcellular location">
    <subcellularLocation>
        <location evidence="1">Cytoplasm</location>
    </subcellularLocation>
</comment>
<evidence type="ECO:0000256" key="6">
    <source>
        <dbReference type="ARBA" id="ARBA00022679"/>
    </source>
</evidence>
<dbReference type="InterPro" id="IPR005145">
    <property type="entry name" value="Sua5_C"/>
</dbReference>
<evidence type="ECO:0000256" key="2">
    <source>
        <dbReference type="ARBA" id="ARBA00007663"/>
    </source>
</evidence>
<evidence type="ECO:0000256" key="8">
    <source>
        <dbReference type="ARBA" id="ARBA00022695"/>
    </source>
</evidence>
<dbReference type="Gene3D" id="3.40.50.11030">
    <property type="entry name" value="Threonylcarbamoyl-AMP synthase, C-terminal domain"/>
    <property type="match status" value="2"/>
</dbReference>
<dbReference type="PROSITE" id="PS51163">
    <property type="entry name" value="YRDC"/>
    <property type="match status" value="1"/>
</dbReference>
<evidence type="ECO:0000256" key="1">
    <source>
        <dbReference type="ARBA" id="ARBA00004496"/>
    </source>
</evidence>
<keyword evidence="9" id="KW-0547">Nucleotide-binding</keyword>
<dbReference type="GeneID" id="41988843"/>
<evidence type="ECO:0000256" key="13">
    <source>
        <dbReference type="ARBA" id="ARBA00056339"/>
    </source>
</evidence>
<reference evidence="15 16" key="1">
    <citation type="submission" date="2018-05" db="EMBL/GenBank/DDBJ databases">
        <title>Genome sequencing and assembly of the regulated plant pathogen Lachnellula willkommii and related sister species for the development of diagnostic species identification markers.</title>
        <authorList>
            <person name="Giroux E."/>
            <person name="Bilodeau G."/>
        </authorList>
    </citation>
    <scope>NUCLEOTIDE SEQUENCE [LARGE SCALE GENOMIC DNA]</scope>
    <source>
        <strain evidence="15 16">CBS 185.66</strain>
    </source>
</reference>
<dbReference type="FunFam" id="3.90.870.10:FF:000008">
    <property type="entry name" value="Threonylcarbamoyl-AMP synthase"/>
    <property type="match status" value="1"/>
</dbReference>
<dbReference type="InterPro" id="IPR038385">
    <property type="entry name" value="Sua5/YwlC_C"/>
</dbReference>
<gene>
    <name evidence="15" type="primary">sua5</name>
    <name evidence="15" type="ORF">LHYA1_G008645</name>
</gene>
<evidence type="ECO:0000256" key="10">
    <source>
        <dbReference type="ARBA" id="ARBA00022840"/>
    </source>
</evidence>
<evidence type="ECO:0000313" key="15">
    <source>
        <dbReference type="EMBL" id="TVY22658.1"/>
    </source>
</evidence>
<organism evidence="15 16">
    <name type="scientific">Lachnellula hyalina</name>
    <dbReference type="NCBI Taxonomy" id="1316788"/>
    <lineage>
        <taxon>Eukaryota</taxon>
        <taxon>Fungi</taxon>
        <taxon>Dikarya</taxon>
        <taxon>Ascomycota</taxon>
        <taxon>Pezizomycotina</taxon>
        <taxon>Leotiomycetes</taxon>
        <taxon>Helotiales</taxon>
        <taxon>Lachnaceae</taxon>
        <taxon>Lachnellula</taxon>
    </lineage>
</organism>
<sequence>MASSESSGVSLNTRILNVNTTKFGLFQNPQILETLELPRDLSPNDPLLLAARHLKTSSIPVGFPTETVYGLGADATRSDAVRGIYKAKGRPSDNPLIIHICDLTMLRDYLVPANTKHSTSDPDPIPEIYKPLIKEFWPGPLTILLPNPTPSKLAPEVTAGLSTFGARMPSSPLALSLIALAGVPLAAPSANASTKPSPTTAAHVLHDLSGRIELILDGGPCQVGVESTVVDGLCSPPVVLRPGGVSIERIRQCVGWEETVKGYKDQSEIGANAPRAPGMKYKHYSPKAKVVLYEAASKRDTRTGRITNSGVPLEAWRLLAAKDNKLSYLGLESASWPVKIGIVSTKHWVKWAGFHGAKWSTAERPSQAATATLDTDEAHYSDDEWDSVIVNHGTEEDPQYEPESFSPSWTRSTRSAHLKVLDLQPPTSTTTTTPTPPLPSDLVVTTGELWQGDRDSGYGSGSEDFQDDFLSDSRTRHVADMYEIALGAETGDIAHGLFSALRELDARGVDVIYVEGIEDEGDRNGDGDVAAAVMNRLRKAASVIEK</sequence>
<dbReference type="GO" id="GO:0000049">
    <property type="term" value="F:tRNA binding"/>
    <property type="evidence" value="ECO:0007669"/>
    <property type="project" value="TreeGrafter"/>
</dbReference>
<dbReference type="GO" id="GO:0005524">
    <property type="term" value="F:ATP binding"/>
    <property type="evidence" value="ECO:0007669"/>
    <property type="project" value="UniProtKB-KW"/>
</dbReference>
<comment type="function">
    <text evidence="13">Required for the formation of a threonylcarbamoyl group on adenosine at position 37 (t(6)A37) in tRNAs that read codons beginning with adenine. Likely catalyzes the conversion of L-threonine, HCO(3)(-)/CO(2) and ATP to give threonylcarbamoyl-AMP (TC-AMP) as the acyladenylate intermediate, with the release of diphosphate. Required for normal translation, by ensuring translation fidelity at the level of codon recognition, appropriate translation initiation selection and maintenance of reading frame. Also involved in telomere replication. Binds to single-stranded telomeric (ssTG) DNA and positively regulates telomere length.</text>
</comment>
<evidence type="ECO:0000259" key="14">
    <source>
        <dbReference type="PROSITE" id="PS51163"/>
    </source>
</evidence>
<feature type="domain" description="YrdC-like" evidence="14">
    <location>
        <begin position="44"/>
        <end position="245"/>
    </location>
</feature>
<dbReference type="SUPFAM" id="SSF55821">
    <property type="entry name" value="YrdC/RibB"/>
    <property type="match status" value="1"/>
</dbReference>
<keyword evidence="6" id="KW-0808">Transferase</keyword>
<dbReference type="GO" id="GO:0005737">
    <property type="term" value="C:cytoplasm"/>
    <property type="evidence" value="ECO:0007669"/>
    <property type="project" value="UniProtKB-SubCell"/>
</dbReference>
<dbReference type="InterPro" id="IPR017945">
    <property type="entry name" value="DHBP_synth_RibB-like_a/b_dom"/>
</dbReference>
<dbReference type="GO" id="GO:0006450">
    <property type="term" value="P:regulation of translational fidelity"/>
    <property type="evidence" value="ECO:0007669"/>
    <property type="project" value="TreeGrafter"/>
</dbReference>
<comment type="caution">
    <text evidence="15">The sequence shown here is derived from an EMBL/GenBank/DDBJ whole genome shotgun (WGS) entry which is preliminary data.</text>
</comment>